<feature type="repeat" description="Pumilio" evidence="2">
    <location>
        <begin position="488"/>
        <end position="523"/>
    </location>
</feature>
<feature type="compositionally biased region" description="Low complexity" evidence="3">
    <location>
        <begin position="727"/>
        <end position="738"/>
    </location>
</feature>
<dbReference type="PROSITE" id="PS50302">
    <property type="entry name" value="PUM"/>
    <property type="match status" value="6"/>
</dbReference>
<dbReference type="InterPro" id="IPR016024">
    <property type="entry name" value="ARM-type_fold"/>
</dbReference>
<feature type="compositionally biased region" description="Polar residues" evidence="3">
    <location>
        <begin position="739"/>
        <end position="749"/>
    </location>
</feature>
<dbReference type="GO" id="GO:0003729">
    <property type="term" value="F:mRNA binding"/>
    <property type="evidence" value="ECO:0007669"/>
    <property type="project" value="TreeGrafter"/>
</dbReference>
<dbReference type="GO" id="GO:0010608">
    <property type="term" value="P:post-transcriptional regulation of gene expression"/>
    <property type="evidence" value="ECO:0007669"/>
    <property type="project" value="TreeGrafter"/>
</dbReference>
<dbReference type="Pfam" id="PF00806">
    <property type="entry name" value="PUF"/>
    <property type="match status" value="8"/>
</dbReference>
<dbReference type="InterPro" id="IPR033133">
    <property type="entry name" value="PUM-HD"/>
</dbReference>
<feature type="compositionally biased region" description="Polar residues" evidence="3">
    <location>
        <begin position="292"/>
        <end position="307"/>
    </location>
</feature>
<feature type="domain" description="PUM-HD" evidence="4">
    <location>
        <begin position="325"/>
        <end position="689"/>
    </location>
</feature>
<keyword evidence="6" id="KW-1185">Reference proteome</keyword>
<dbReference type="PANTHER" id="PTHR12537:SF12">
    <property type="entry name" value="MATERNAL PROTEIN PUMILIO"/>
    <property type="match status" value="1"/>
</dbReference>
<feature type="compositionally biased region" description="Polar residues" evidence="3">
    <location>
        <begin position="1098"/>
        <end position="1119"/>
    </location>
</feature>
<dbReference type="InterPro" id="IPR011989">
    <property type="entry name" value="ARM-like"/>
</dbReference>
<dbReference type="CDD" id="cd07920">
    <property type="entry name" value="Pumilio"/>
    <property type="match status" value="1"/>
</dbReference>
<accession>A0A0S4JK10</accession>
<feature type="compositionally biased region" description="Gly residues" evidence="3">
    <location>
        <begin position="308"/>
        <end position="320"/>
    </location>
</feature>
<gene>
    <name evidence="5" type="ORF">BSAL_34280</name>
</gene>
<feature type="repeat" description="Pumilio" evidence="2">
    <location>
        <begin position="532"/>
        <end position="571"/>
    </location>
</feature>
<feature type="compositionally biased region" description="Low complexity" evidence="3">
    <location>
        <begin position="97"/>
        <end position="116"/>
    </location>
</feature>
<feature type="repeat" description="Pumilio" evidence="2">
    <location>
        <begin position="381"/>
        <end position="416"/>
    </location>
</feature>
<evidence type="ECO:0000256" key="3">
    <source>
        <dbReference type="SAM" id="MobiDB-lite"/>
    </source>
</evidence>
<feature type="region of interest" description="Disordered" evidence="3">
    <location>
        <begin position="702"/>
        <end position="812"/>
    </location>
</feature>
<feature type="compositionally biased region" description="Low complexity" evidence="3">
    <location>
        <begin position="987"/>
        <end position="1010"/>
    </location>
</feature>
<dbReference type="PROSITE" id="PS50303">
    <property type="entry name" value="PUM_HD"/>
    <property type="match status" value="1"/>
</dbReference>
<protein>
    <submittedName>
        <fullName evidence="5">Pumillo PUF RNA-binding protein, putative</fullName>
    </submittedName>
</protein>
<evidence type="ECO:0000313" key="6">
    <source>
        <dbReference type="Proteomes" id="UP000051952"/>
    </source>
</evidence>
<feature type="repeat" description="Pumilio" evidence="2">
    <location>
        <begin position="626"/>
        <end position="663"/>
    </location>
</feature>
<sequence>MEWEKAGAESNAAPGADWSFSPESLFTASAVASEVQNVRRAETAPTIMTELAAMADDDIPESEAYRCTQEYHNFYYSQMPRDPRMPIPIKSRNANTGSQQPQSGSSTSVGSGAGSQPATSPWVVQKSSLTGDIVSHPHTRMTPGSNPYQQVMPGRVVTPATAQQMLNDPHAPIPHGSRVVYVTEPPKAVTPSTIYVLLPEGTAPPPGATVIHAPPSFLSSSGEPSRVGSGVSHLVSANGQILIATTPSPPNQFHSIPHIVAGPHPSQGPSVVIGVRAPPNHPLAPTPGMQYRPTQQFAPPSHHSPNSNGGGAAGGGGGGTAAPIVRHPLLQQYIDTKLTADWNVRLIVGHIPHFCRDQDGSRFIQRQLDESGENVPHVWNEAFPIALELMCDVFGNYVIQKLFEVADEERRIKLVGLFRGNVMKLSMQTYGCRVLQKAFDSVPSKHVDFVANELQGKVAACVFDQNANHVVQKCIEKLASKCQFVADEFLADLQRLACHAYGCRVLQKLFEACYYSEARGVQNPYAPTDLTELLTTVFTKLDELVVNQFGNYVVQHGMMNCSSALQAKYIDRISPQVFVLSKSKFGSNVAEKAVELASEAQRGIIIDALIGDNNNNVASPSSPARSASGEPPLVSMMRDPFANYVVQKLMDRSSPDQQTRMVHVILPHVETIAQATFGKHLLTRMDKMGLLPPAVAAAVLTTKEGSPAAGGNTKNQPRGDKKKSERTTSATTHSASSSVPTKGRQSAVSPATAALQLSAGSDAAKASQTKSSKRTHRRQRSTASSGASTGTLSAKPTPGTSPATLSLSPPSHSLGGGAANVVSSLSSSAAAAGPIAPRVMQHMPYRSPTTDVIAQQQARHSQDTFSLEGAAPFQQTAPQQQQPALSYNRPAPQQQHQQPTHAQHPLQQQQYPQQHYQAPTQHATYAPHQSQYQPQQQQQQHSYSAPTANYQPAYQQQYPQQQQQSYGGGGGTTPSQFHHYPTSSSAHPPQNSVQHSQQQQQRRQDSYPQHYSQQYPPNNAGAPSPSGGYSAQQHTATSGGGGGGYEQQSFHQYQQPSQGGGYAPQPSQHQSHQQHQHQQHQSSPWPYAARGEFDHPQIKNSGWSGSGASQLTQGQQVRVGSNYMGGAQPPRQ</sequence>
<dbReference type="Gene3D" id="1.25.10.10">
    <property type="entry name" value="Leucine-rich Repeat Variant"/>
    <property type="match status" value="1"/>
</dbReference>
<dbReference type="InterPro" id="IPR001313">
    <property type="entry name" value="Pumilio_RNA-bd_rpt"/>
</dbReference>
<evidence type="ECO:0000256" key="2">
    <source>
        <dbReference type="PROSITE-ProRule" id="PRU00317"/>
    </source>
</evidence>
<dbReference type="EMBL" id="CYKH01001973">
    <property type="protein sequence ID" value="CUG91817.1"/>
    <property type="molecule type" value="Genomic_DNA"/>
</dbReference>
<dbReference type="PANTHER" id="PTHR12537">
    <property type="entry name" value="RNA BINDING PROTEIN PUMILIO-RELATED"/>
    <property type="match status" value="1"/>
</dbReference>
<feature type="compositionally biased region" description="Basic residues" evidence="3">
    <location>
        <begin position="771"/>
        <end position="780"/>
    </location>
</feature>
<dbReference type="SMART" id="SM00025">
    <property type="entry name" value="Pumilio"/>
    <property type="match status" value="8"/>
</dbReference>
<feature type="region of interest" description="Disordered" evidence="3">
    <location>
        <begin position="278"/>
        <end position="320"/>
    </location>
</feature>
<feature type="repeat" description="Pumilio" evidence="2">
    <location>
        <begin position="572"/>
        <end position="607"/>
    </location>
</feature>
<feature type="compositionally biased region" description="Low complexity" evidence="3">
    <location>
        <begin position="873"/>
        <end position="965"/>
    </location>
</feature>
<feature type="compositionally biased region" description="Low complexity" evidence="3">
    <location>
        <begin position="1047"/>
        <end position="1057"/>
    </location>
</feature>
<evidence type="ECO:0000313" key="5">
    <source>
        <dbReference type="EMBL" id="CUG91817.1"/>
    </source>
</evidence>
<dbReference type="InterPro" id="IPR033712">
    <property type="entry name" value="Pumilio_RNA-bd"/>
</dbReference>
<name>A0A0S4JK10_BODSA</name>
<organism evidence="5 6">
    <name type="scientific">Bodo saltans</name>
    <name type="common">Flagellated protozoan</name>
    <dbReference type="NCBI Taxonomy" id="75058"/>
    <lineage>
        <taxon>Eukaryota</taxon>
        <taxon>Discoba</taxon>
        <taxon>Euglenozoa</taxon>
        <taxon>Kinetoplastea</taxon>
        <taxon>Metakinetoplastina</taxon>
        <taxon>Eubodonida</taxon>
        <taxon>Bodonidae</taxon>
        <taxon>Bodo</taxon>
    </lineage>
</organism>
<dbReference type="Proteomes" id="UP000051952">
    <property type="component" value="Unassembled WGS sequence"/>
</dbReference>
<feature type="region of interest" description="Disordered" evidence="3">
    <location>
        <begin position="77"/>
        <end position="122"/>
    </location>
</feature>
<evidence type="ECO:0000259" key="4">
    <source>
        <dbReference type="PROSITE" id="PS50303"/>
    </source>
</evidence>
<dbReference type="SUPFAM" id="SSF48371">
    <property type="entry name" value="ARM repeat"/>
    <property type="match status" value="1"/>
</dbReference>
<dbReference type="AlphaFoldDB" id="A0A0S4JK10"/>
<feature type="compositionally biased region" description="Low complexity" evidence="3">
    <location>
        <begin position="781"/>
        <end position="812"/>
    </location>
</feature>
<dbReference type="VEuPathDB" id="TriTrypDB:BSAL_34280"/>
<feature type="repeat" description="Pumilio" evidence="2">
    <location>
        <begin position="417"/>
        <end position="452"/>
    </location>
</feature>
<dbReference type="OrthoDB" id="668540at2759"/>
<proteinExistence type="predicted"/>
<feature type="compositionally biased region" description="Polar residues" evidence="3">
    <location>
        <begin position="1027"/>
        <end position="1037"/>
    </location>
</feature>
<feature type="compositionally biased region" description="Basic and acidic residues" evidence="3">
    <location>
        <begin position="717"/>
        <end position="726"/>
    </location>
</feature>
<keyword evidence="1" id="KW-0677">Repeat</keyword>
<reference evidence="6" key="1">
    <citation type="submission" date="2015-09" db="EMBL/GenBank/DDBJ databases">
        <authorList>
            <consortium name="Pathogen Informatics"/>
        </authorList>
    </citation>
    <scope>NUCLEOTIDE SEQUENCE [LARGE SCALE GENOMIC DNA]</scope>
    <source>
        <strain evidence="6">Lake Konstanz</strain>
    </source>
</reference>
<evidence type="ECO:0000256" key="1">
    <source>
        <dbReference type="ARBA" id="ARBA00022737"/>
    </source>
</evidence>
<dbReference type="GO" id="GO:0005737">
    <property type="term" value="C:cytoplasm"/>
    <property type="evidence" value="ECO:0007669"/>
    <property type="project" value="TreeGrafter"/>
</dbReference>
<feature type="region of interest" description="Disordered" evidence="3">
    <location>
        <begin position="873"/>
        <end position="1132"/>
    </location>
</feature>